<gene>
    <name evidence="13" type="ORF">HNP48_003276</name>
</gene>
<dbReference type="GO" id="GO:0051082">
    <property type="term" value="F:unfolded protein binding"/>
    <property type="evidence" value="ECO:0007669"/>
    <property type="project" value="InterPro"/>
</dbReference>
<comment type="caution">
    <text evidence="13">The sequence shown here is derived from an EMBL/GenBank/DDBJ whole genome shotgun (WGS) entry which is preliminary data.</text>
</comment>
<comment type="subcellular location">
    <subcellularLocation>
        <location evidence="1">Cell inner membrane</location>
        <topology evidence="1">Single-pass membrane protein</topology>
        <orientation evidence="1">Periplasmic side</orientation>
    </subcellularLocation>
</comment>
<dbReference type="GO" id="GO:0006457">
    <property type="term" value="P:protein folding"/>
    <property type="evidence" value="ECO:0007669"/>
    <property type="project" value="InterPro"/>
</dbReference>
<keyword evidence="7" id="KW-1133">Transmembrane helix</keyword>
<evidence type="ECO:0000313" key="14">
    <source>
        <dbReference type="Proteomes" id="UP000575083"/>
    </source>
</evidence>
<evidence type="ECO:0000256" key="1">
    <source>
        <dbReference type="ARBA" id="ARBA00004383"/>
    </source>
</evidence>
<evidence type="ECO:0000256" key="4">
    <source>
        <dbReference type="ARBA" id="ARBA00022519"/>
    </source>
</evidence>
<keyword evidence="10" id="KW-0143">Chaperone</keyword>
<name>A0A7X0PER6_9BURK</name>
<keyword evidence="5" id="KW-0812">Transmembrane</keyword>
<evidence type="ECO:0000256" key="3">
    <source>
        <dbReference type="ARBA" id="ARBA00022475"/>
    </source>
</evidence>
<accession>A0A7X0PER6</accession>
<evidence type="ECO:0000256" key="8">
    <source>
        <dbReference type="ARBA" id="ARBA00023098"/>
    </source>
</evidence>
<comment type="similarity">
    <text evidence="2">Belongs to the lipase chaperone family.</text>
</comment>
<dbReference type="AlphaFoldDB" id="A0A7X0PER6"/>
<evidence type="ECO:0000256" key="6">
    <source>
        <dbReference type="ARBA" id="ARBA00022963"/>
    </source>
</evidence>
<keyword evidence="14" id="KW-1185">Reference proteome</keyword>
<keyword evidence="3" id="KW-1003">Cell membrane</keyword>
<evidence type="ECO:0000256" key="7">
    <source>
        <dbReference type="ARBA" id="ARBA00022989"/>
    </source>
</evidence>
<evidence type="ECO:0000256" key="11">
    <source>
        <dbReference type="ARBA" id="ARBA00030948"/>
    </source>
</evidence>
<dbReference type="Proteomes" id="UP000575083">
    <property type="component" value="Unassembled WGS sequence"/>
</dbReference>
<evidence type="ECO:0000256" key="2">
    <source>
        <dbReference type="ARBA" id="ARBA00010358"/>
    </source>
</evidence>
<evidence type="ECO:0000256" key="10">
    <source>
        <dbReference type="ARBA" id="ARBA00023186"/>
    </source>
</evidence>
<dbReference type="GO" id="GO:0005886">
    <property type="term" value="C:plasma membrane"/>
    <property type="evidence" value="ECO:0007669"/>
    <property type="project" value="UniProtKB-SubCell"/>
</dbReference>
<dbReference type="InterPro" id="IPR004961">
    <property type="entry name" value="Lipase_chaperone"/>
</dbReference>
<reference evidence="13 14" key="1">
    <citation type="submission" date="2020-08" db="EMBL/GenBank/DDBJ databases">
        <title>Functional genomics of gut bacteria from endangered species of beetles.</title>
        <authorList>
            <person name="Carlos-Shanley C."/>
        </authorList>
    </citation>
    <scope>NUCLEOTIDE SEQUENCE [LARGE SCALE GENOMIC DNA]</scope>
    <source>
        <strain evidence="13 14">S00198</strain>
    </source>
</reference>
<evidence type="ECO:0000256" key="12">
    <source>
        <dbReference type="ARBA" id="ARBA00031542"/>
    </source>
</evidence>
<proteinExistence type="inferred from homology"/>
<organism evidence="13 14">
    <name type="scientific">Acidovorax soli</name>
    <dbReference type="NCBI Taxonomy" id="592050"/>
    <lineage>
        <taxon>Bacteria</taxon>
        <taxon>Pseudomonadati</taxon>
        <taxon>Pseudomonadota</taxon>
        <taxon>Betaproteobacteria</taxon>
        <taxon>Burkholderiales</taxon>
        <taxon>Comamonadaceae</taxon>
        <taxon>Acidovorax</taxon>
    </lineage>
</organism>
<dbReference type="Pfam" id="PF03280">
    <property type="entry name" value="Lipase_chap"/>
    <property type="match status" value="1"/>
</dbReference>
<evidence type="ECO:0000256" key="5">
    <source>
        <dbReference type="ARBA" id="ARBA00022692"/>
    </source>
</evidence>
<evidence type="ECO:0000313" key="13">
    <source>
        <dbReference type="EMBL" id="MBB6560600.1"/>
    </source>
</evidence>
<protein>
    <recommendedName>
        <fullName evidence="11">Lipase helper protein</fullName>
    </recommendedName>
    <alternativeName>
        <fullName evidence="12">Lipase modulator</fullName>
    </alternativeName>
</protein>
<keyword evidence="4" id="KW-0997">Cell inner membrane</keyword>
<dbReference type="EMBL" id="JACHLK010000006">
    <property type="protein sequence ID" value="MBB6560600.1"/>
    <property type="molecule type" value="Genomic_DNA"/>
</dbReference>
<sequence>MDRLPRPAVTAIALALLVAAVLGWRAWRAEASQDSGPGLGAAAPAAGAAPPARTAASAALTPASAALAAASAASVAGGADPLLVPGLRHTLEALIAEAGEASDPEALKQRLAQLVGQRFPAALATRALALAERYVDYRVALGALSPPRDPSDPRALRDAIEARQKVRQQHFQDDEHDALFAQEAELDRYTLARLEIARNTQLSPQERASALRAAESELAPERRAERAAATAHLDAAAQTAAFNAQGVGDVQRHVARSAQYGEQAAHALAQLDREEQHWQSRLDELTQARTRQGEAAAQALRQQLFSAEELQRVDAALALRALQATGARP</sequence>
<keyword evidence="9" id="KW-0472">Membrane</keyword>
<evidence type="ECO:0000256" key="9">
    <source>
        <dbReference type="ARBA" id="ARBA00023136"/>
    </source>
</evidence>
<keyword evidence="8" id="KW-0443">Lipid metabolism</keyword>
<dbReference type="RefSeq" id="WP_260420255.1">
    <property type="nucleotide sequence ID" value="NZ_JACHLK010000006.1"/>
</dbReference>
<dbReference type="GO" id="GO:0016042">
    <property type="term" value="P:lipid catabolic process"/>
    <property type="evidence" value="ECO:0007669"/>
    <property type="project" value="UniProtKB-KW"/>
</dbReference>
<keyword evidence="6" id="KW-0442">Lipid degradation</keyword>
<dbReference type="SUPFAM" id="SSF158855">
    <property type="entry name" value="Lipase chaperone-like"/>
    <property type="match status" value="1"/>
</dbReference>